<evidence type="ECO:0008006" key="4">
    <source>
        <dbReference type="Google" id="ProtNLM"/>
    </source>
</evidence>
<evidence type="ECO:0000313" key="2">
    <source>
        <dbReference type="EMBL" id="QFU74203.1"/>
    </source>
</evidence>
<dbReference type="KEGG" id="halc:EY643_00260"/>
<dbReference type="EMBL" id="CP036422">
    <property type="protein sequence ID" value="QFU74203.1"/>
    <property type="molecule type" value="Genomic_DNA"/>
</dbReference>
<keyword evidence="1" id="KW-0732">Signal</keyword>
<dbReference type="RefSeq" id="WP_152660316.1">
    <property type="nucleotide sequence ID" value="NZ_CP036422.1"/>
</dbReference>
<proteinExistence type="predicted"/>
<dbReference type="PROSITE" id="PS51257">
    <property type="entry name" value="PROKAR_LIPOPROTEIN"/>
    <property type="match status" value="1"/>
</dbReference>
<gene>
    <name evidence="2" type="ORF">EY643_00260</name>
</gene>
<keyword evidence="3" id="KW-1185">Reference proteome</keyword>
<protein>
    <recommendedName>
        <fullName evidence="4">DUF4398 domain-containing protein</fullName>
    </recommendedName>
</protein>
<reference evidence="2 3" key="1">
    <citation type="submission" date="2019-02" db="EMBL/GenBank/DDBJ databases">
        <authorList>
            <person name="Li S.-H."/>
        </authorList>
    </citation>
    <scope>NUCLEOTIDE SEQUENCE [LARGE SCALE GENOMIC DNA]</scope>
    <source>
        <strain evidence="2 3">IMCC14385</strain>
    </source>
</reference>
<sequence>MKTLLSIPLFIAATHVSAACYSERPSEAPVLADGSVASKAEMLKSQEAVNDYVAKIRTFLDCNKSRLDDLEHNFYVNEAYSVAGAYNAELQEYRTRDVVAGR</sequence>
<organism evidence="2 3">
    <name type="scientific">Halioglobus maricola</name>
    <dbReference type="NCBI Taxonomy" id="2601894"/>
    <lineage>
        <taxon>Bacteria</taxon>
        <taxon>Pseudomonadati</taxon>
        <taxon>Pseudomonadota</taxon>
        <taxon>Gammaproteobacteria</taxon>
        <taxon>Cellvibrionales</taxon>
        <taxon>Halieaceae</taxon>
        <taxon>Halioglobus</taxon>
    </lineage>
</organism>
<name>A0A5P9NEQ7_9GAMM</name>
<dbReference type="Proteomes" id="UP000326287">
    <property type="component" value="Chromosome"/>
</dbReference>
<accession>A0A5P9NEQ7</accession>
<evidence type="ECO:0000256" key="1">
    <source>
        <dbReference type="SAM" id="SignalP"/>
    </source>
</evidence>
<dbReference type="AlphaFoldDB" id="A0A5P9NEQ7"/>
<feature type="chain" id="PRO_5024882911" description="DUF4398 domain-containing protein" evidence="1">
    <location>
        <begin position="19"/>
        <end position="102"/>
    </location>
</feature>
<feature type="signal peptide" evidence="1">
    <location>
        <begin position="1"/>
        <end position="18"/>
    </location>
</feature>
<dbReference type="OrthoDB" id="5736775at2"/>
<evidence type="ECO:0000313" key="3">
    <source>
        <dbReference type="Proteomes" id="UP000326287"/>
    </source>
</evidence>